<dbReference type="AlphaFoldDB" id="A0A918JDN8"/>
<dbReference type="SUPFAM" id="SSF46955">
    <property type="entry name" value="Putative DNA-binding domain"/>
    <property type="match status" value="1"/>
</dbReference>
<feature type="repeat" description="TPR" evidence="1">
    <location>
        <begin position="296"/>
        <end position="329"/>
    </location>
</feature>
<proteinExistence type="predicted"/>
<evidence type="ECO:0000313" key="2">
    <source>
        <dbReference type="EMBL" id="GGW75819.1"/>
    </source>
</evidence>
<accession>A0A918JDN8</accession>
<dbReference type="SUPFAM" id="SSF48452">
    <property type="entry name" value="TPR-like"/>
    <property type="match status" value="1"/>
</dbReference>
<dbReference type="EMBL" id="BMXP01000001">
    <property type="protein sequence ID" value="GGW75819.1"/>
    <property type="molecule type" value="Genomic_DNA"/>
</dbReference>
<evidence type="ECO:0008006" key="4">
    <source>
        <dbReference type="Google" id="ProtNLM"/>
    </source>
</evidence>
<evidence type="ECO:0000256" key="1">
    <source>
        <dbReference type="PROSITE-ProRule" id="PRU00339"/>
    </source>
</evidence>
<dbReference type="Gene3D" id="1.10.10.10">
    <property type="entry name" value="Winged helix-like DNA-binding domain superfamily/Winged helix DNA-binding domain"/>
    <property type="match status" value="1"/>
</dbReference>
<dbReference type="InterPro" id="IPR036388">
    <property type="entry name" value="WH-like_DNA-bd_sf"/>
</dbReference>
<gene>
    <name evidence="2" type="ORF">GCM10007391_05260</name>
</gene>
<organism evidence="2 3">
    <name type="scientific">Alteromonas halophila</name>
    <dbReference type="NCBI Taxonomy" id="516698"/>
    <lineage>
        <taxon>Bacteria</taxon>
        <taxon>Pseudomonadati</taxon>
        <taxon>Pseudomonadota</taxon>
        <taxon>Gammaproteobacteria</taxon>
        <taxon>Alteromonadales</taxon>
        <taxon>Alteromonadaceae</taxon>
        <taxon>Alteromonas/Salinimonas group</taxon>
        <taxon>Alteromonas</taxon>
    </lineage>
</organism>
<evidence type="ECO:0000313" key="3">
    <source>
        <dbReference type="Proteomes" id="UP000631300"/>
    </source>
</evidence>
<dbReference type="RefSeq" id="WP_189403522.1">
    <property type="nucleotide sequence ID" value="NZ_BMXP01000001.1"/>
</dbReference>
<keyword evidence="1" id="KW-0802">TPR repeat</keyword>
<dbReference type="Gene3D" id="1.25.40.10">
    <property type="entry name" value="Tetratricopeptide repeat domain"/>
    <property type="match status" value="1"/>
</dbReference>
<dbReference type="PROSITE" id="PS50005">
    <property type="entry name" value="TPR"/>
    <property type="match status" value="1"/>
</dbReference>
<dbReference type="InterPro" id="IPR019734">
    <property type="entry name" value="TPR_rpt"/>
</dbReference>
<dbReference type="InterPro" id="IPR011990">
    <property type="entry name" value="TPR-like_helical_dom_sf"/>
</dbReference>
<reference evidence="2" key="2">
    <citation type="submission" date="2020-09" db="EMBL/GenBank/DDBJ databases">
        <authorList>
            <person name="Sun Q."/>
            <person name="Kim S."/>
        </authorList>
    </citation>
    <scope>NUCLEOTIDE SEQUENCE</scope>
    <source>
        <strain evidence="2">KCTC 22164</strain>
    </source>
</reference>
<reference evidence="2" key="1">
    <citation type="journal article" date="2014" name="Int. J. Syst. Evol. Microbiol.">
        <title>Complete genome sequence of Corynebacterium casei LMG S-19264T (=DSM 44701T), isolated from a smear-ripened cheese.</title>
        <authorList>
            <consortium name="US DOE Joint Genome Institute (JGI-PGF)"/>
            <person name="Walter F."/>
            <person name="Albersmeier A."/>
            <person name="Kalinowski J."/>
            <person name="Ruckert C."/>
        </authorList>
    </citation>
    <scope>NUCLEOTIDE SEQUENCE</scope>
    <source>
        <strain evidence="2">KCTC 22164</strain>
    </source>
</reference>
<name>A0A918JDN8_9ALTE</name>
<dbReference type="InterPro" id="IPR009061">
    <property type="entry name" value="DNA-bd_dom_put_sf"/>
</dbReference>
<protein>
    <recommendedName>
        <fullName evidence="4">Tetratricopeptide repeat protein</fullName>
    </recommendedName>
</protein>
<keyword evidence="3" id="KW-1185">Reference proteome</keyword>
<dbReference type="Proteomes" id="UP000631300">
    <property type="component" value="Unassembled WGS sequence"/>
</dbReference>
<sequence>MKRNKEAFRSWKAIANYFGRSERTVRRWEALEGLPVHRHQHRTGARIFARKPELDAWFSARTHGTEPAPGSTLCLALIPFDFFSAEPSEAFIQDAFCEDIVGDLSGLTAISLISYASAKRLPQTQPALLDTITSLRVDYYIEGSIRILSEQASVNVRVINASEQTVAWSAQYCESRPDWQALRQKVVADLITSLPLANIDAQLFPQHKAILHNQTAWEYLHKARNASLQWQPEAISQAITLLQAASELVGNNPLIMAQLGRVYLQQRESGADCSAAPIEKASAILKRLRAQQPHAFFTLSLGGWLDYMKGEINEAIDTLRQALALQPNDPDTLGLLSNCYLVSGQSELAWPFIQTLQVVDPLTPLSRCMPGYYRLMTGDFDGAIGPYQQMLTMAPSNPLARLFLVWALAMNEATDAVVSQCEGFLPSQRNTLVASLAFALCDGLLGHQGGLTLTTVQADEAAANAMLARFTAFAFAGCGDIECATHWLRRAFELGFWPYPFMHQHDRYFRPYADYEPLKQLMVEMEKKWRAQMKTDLSLDA</sequence>
<comment type="caution">
    <text evidence="2">The sequence shown here is derived from an EMBL/GenBank/DDBJ whole genome shotgun (WGS) entry which is preliminary data.</text>
</comment>